<evidence type="ECO:0000256" key="3">
    <source>
        <dbReference type="ARBA" id="ARBA00015716"/>
    </source>
</evidence>
<dbReference type="EMBL" id="CP039852">
    <property type="protein sequence ID" value="QCZ93763.1"/>
    <property type="molecule type" value="Genomic_DNA"/>
</dbReference>
<gene>
    <name evidence="7" type="primary">yceD</name>
    <name evidence="7" type="ORF">FBQ74_09780</name>
</gene>
<evidence type="ECO:0000313" key="7">
    <source>
        <dbReference type="EMBL" id="QCZ93763.1"/>
    </source>
</evidence>
<dbReference type="NCBIfam" id="NF008395">
    <property type="entry name" value="PRK11193.1"/>
    <property type="match status" value="1"/>
</dbReference>
<evidence type="ECO:0000256" key="6">
    <source>
        <dbReference type="SAM" id="MobiDB-lite"/>
    </source>
</evidence>
<dbReference type="PANTHER" id="PTHR38099">
    <property type="entry name" value="LARGE RIBOSOMAL RNA SUBUNIT ACCUMULATION PROTEIN YCED"/>
    <property type="match status" value="1"/>
</dbReference>
<dbReference type="OrthoDB" id="9786771at2"/>
<dbReference type="Proteomes" id="UP000304912">
    <property type="component" value="Chromosome"/>
</dbReference>
<evidence type="ECO:0000256" key="2">
    <source>
        <dbReference type="ARBA" id="ARBA00010740"/>
    </source>
</evidence>
<sequence length="175" mass="19752">MQKVKLPHQVDPVKSAVKRSDYQGVIASKDMERLLGAVVNCDEWVDAEVQFIKDAQGLTVFHGHLATQVTLICQRCNGEFNCPLNVDFCYSPVQRSDEIDMLPEAYDPVEVDDHGNVDLLQLFEDELIIALPIVALHAEKDCALSKDDMTFGKIEPENERPNPFAVLKELKRDQE</sequence>
<organism evidence="7 8">
    <name type="scientific">Salinimonas iocasae</name>
    <dbReference type="NCBI Taxonomy" id="2572577"/>
    <lineage>
        <taxon>Bacteria</taxon>
        <taxon>Pseudomonadati</taxon>
        <taxon>Pseudomonadota</taxon>
        <taxon>Gammaproteobacteria</taxon>
        <taxon>Alteromonadales</taxon>
        <taxon>Alteromonadaceae</taxon>
        <taxon>Alteromonas/Salinimonas group</taxon>
        <taxon>Salinimonas</taxon>
    </lineage>
</organism>
<evidence type="ECO:0000256" key="4">
    <source>
        <dbReference type="ARBA" id="ARBA00022517"/>
    </source>
</evidence>
<dbReference type="InterPro" id="IPR003772">
    <property type="entry name" value="YceD"/>
</dbReference>
<reference evidence="7 8" key="1">
    <citation type="submission" date="2019-04" db="EMBL/GenBank/DDBJ databases">
        <title>Salinimonas iocasae sp. nov., a halophilic bacterium isolated from the outer tube casing of tubeworms in Okinawa Trough.</title>
        <authorList>
            <person name="Zhang H."/>
            <person name="Wang H."/>
            <person name="Li C."/>
        </authorList>
    </citation>
    <scope>NUCLEOTIDE SEQUENCE [LARGE SCALE GENOMIC DNA]</scope>
    <source>
        <strain evidence="7 8">KX18D6</strain>
    </source>
</reference>
<comment type="function">
    <text evidence="1">Plays a role in synthesis, processing and/or stability of 23S rRNA.</text>
</comment>
<comment type="similarity">
    <text evidence="2">Belongs to the DUF177 domain family.</text>
</comment>
<keyword evidence="4" id="KW-0690">Ribosome biogenesis</keyword>
<dbReference type="AlphaFoldDB" id="A0A5B7YEY8"/>
<dbReference type="GO" id="GO:0005829">
    <property type="term" value="C:cytosol"/>
    <property type="evidence" value="ECO:0007669"/>
    <property type="project" value="TreeGrafter"/>
</dbReference>
<dbReference type="RefSeq" id="WP_139756506.1">
    <property type="nucleotide sequence ID" value="NZ_CP039852.1"/>
</dbReference>
<dbReference type="Pfam" id="PF02620">
    <property type="entry name" value="YceD"/>
    <property type="match status" value="1"/>
</dbReference>
<protein>
    <recommendedName>
        <fullName evidence="3">Large ribosomal RNA subunit accumulation protein YceD</fullName>
    </recommendedName>
    <alternativeName>
        <fullName evidence="5">23S rRNA accumulation protein YceD</fullName>
    </alternativeName>
</protein>
<keyword evidence="8" id="KW-1185">Reference proteome</keyword>
<evidence type="ECO:0000256" key="5">
    <source>
        <dbReference type="ARBA" id="ARBA00031841"/>
    </source>
</evidence>
<dbReference type="KEGG" id="salk:FBQ74_09780"/>
<dbReference type="GO" id="GO:0042254">
    <property type="term" value="P:ribosome biogenesis"/>
    <property type="evidence" value="ECO:0007669"/>
    <property type="project" value="UniProtKB-KW"/>
</dbReference>
<name>A0A5B7YEY8_9ALTE</name>
<feature type="region of interest" description="Disordered" evidence="6">
    <location>
        <begin position="154"/>
        <end position="175"/>
    </location>
</feature>
<evidence type="ECO:0000256" key="1">
    <source>
        <dbReference type="ARBA" id="ARBA00002868"/>
    </source>
</evidence>
<proteinExistence type="inferred from homology"/>
<accession>A0A5B7YEY8</accession>
<evidence type="ECO:0000313" key="8">
    <source>
        <dbReference type="Proteomes" id="UP000304912"/>
    </source>
</evidence>
<dbReference type="PANTHER" id="PTHR38099:SF1">
    <property type="entry name" value="LARGE RIBOSOMAL RNA SUBUNIT ACCUMULATION PROTEIN YCED"/>
    <property type="match status" value="1"/>
</dbReference>
<dbReference type="InterPro" id="IPR039255">
    <property type="entry name" value="YceD_bac"/>
</dbReference>